<sequence length="122" mass="13897">MDIEVWVAEGENFVRIKVFVPMNNLIGERCARQAGRLAEEHGLRKFLFDVRGAPNIQSVAQNYVFAYQELPQFEFPRASISAFVIDEGDSSHEFIELAFKNAGYIVKSFTDEDAAIKWLASY</sequence>
<accession>A0ABY5ZMG0</accession>
<proteinExistence type="predicted"/>
<reference evidence="1" key="1">
    <citation type="journal article" date="2022" name="Environ. Microbiol.">
        <title>Geoalkalibacter halelectricus SAP #1 sp. nov. possessing extracellular electron transfer and mineral#reducing capabilities from a haloalkaline environment.</title>
        <authorList>
            <person name="Yadav S."/>
            <person name="Singh R."/>
            <person name="Sundharam S.S."/>
            <person name="Chaudhary S."/>
            <person name="Krishnamurthi S."/>
            <person name="Patil S.A."/>
        </authorList>
    </citation>
    <scope>NUCLEOTIDE SEQUENCE</scope>
    <source>
        <strain evidence="1">SAP-1</strain>
    </source>
</reference>
<evidence type="ECO:0000313" key="1">
    <source>
        <dbReference type="EMBL" id="UWZ78904.1"/>
    </source>
</evidence>
<evidence type="ECO:0000313" key="2">
    <source>
        <dbReference type="Proteomes" id="UP001060414"/>
    </source>
</evidence>
<gene>
    <name evidence="1" type="ORF">L9S41_14620</name>
</gene>
<dbReference type="Proteomes" id="UP001060414">
    <property type="component" value="Chromosome"/>
</dbReference>
<evidence type="ECO:0008006" key="3">
    <source>
        <dbReference type="Google" id="ProtNLM"/>
    </source>
</evidence>
<keyword evidence="2" id="KW-1185">Reference proteome</keyword>
<name>A0ABY5ZMG0_9BACT</name>
<dbReference type="EMBL" id="CP092109">
    <property type="protein sequence ID" value="UWZ78904.1"/>
    <property type="molecule type" value="Genomic_DNA"/>
</dbReference>
<organism evidence="1 2">
    <name type="scientific">Geoalkalibacter halelectricus</name>
    <dbReference type="NCBI Taxonomy" id="2847045"/>
    <lineage>
        <taxon>Bacteria</taxon>
        <taxon>Pseudomonadati</taxon>
        <taxon>Thermodesulfobacteriota</taxon>
        <taxon>Desulfuromonadia</taxon>
        <taxon>Desulfuromonadales</taxon>
        <taxon>Geoalkalibacteraceae</taxon>
        <taxon>Geoalkalibacter</taxon>
    </lineage>
</organism>
<dbReference type="RefSeq" id="WP_260747266.1">
    <property type="nucleotide sequence ID" value="NZ_CP092109.1"/>
</dbReference>
<protein>
    <recommendedName>
        <fullName evidence="3">SpoIIAA-like</fullName>
    </recommendedName>
</protein>